<dbReference type="Proteomes" id="UP000273611">
    <property type="component" value="Unassembled WGS sequence"/>
</dbReference>
<gene>
    <name evidence="2" type="ORF">CO662_12020</name>
    <name evidence="3" type="ORF">EEQ99_16110</name>
</gene>
<comment type="caution">
    <text evidence="3">The sequence shown here is derived from an EMBL/GenBank/DDBJ whole genome shotgun (WGS) entry which is preliminary data.</text>
</comment>
<protein>
    <submittedName>
        <fullName evidence="3">Uncharacterized protein</fullName>
    </submittedName>
</protein>
<sequence length="59" mass="6696">MTINFVPREIFIRHEKEWQAIREAADERIQIGKRQKPLASSIGDATPVEKNDLSAACSE</sequence>
<reference evidence="3" key="3">
    <citation type="submission" date="2018-11" db="EMBL/GenBank/DDBJ databases">
        <authorList>
            <person name="Huo Y."/>
        </authorList>
    </citation>
    <scope>NUCLEOTIDE SEQUENCE</scope>
    <source>
        <strain evidence="3">CCBAU 23252</strain>
    </source>
</reference>
<name>A0A3S0RRH3_9HYPH</name>
<dbReference type="EMBL" id="RIBW01000006">
    <property type="protein sequence ID" value="RUM00967.1"/>
    <property type="molecule type" value="Genomic_DNA"/>
</dbReference>
<reference evidence="3 5" key="1">
    <citation type="journal article" date="2015" name="Int. J. Syst. Evol. Microbiol.">
        <title>Rhizobium anhuiense sp. nov., isolated from effective nodules of Vicia faba and Pisum sativum.</title>
        <authorList>
            <person name="Zhang Y.J."/>
            <person name="Zheng W.T."/>
            <person name="Everall I."/>
            <person name="Young J.P."/>
            <person name="Zhang X.X."/>
            <person name="Tian C.F."/>
            <person name="Sui X.H."/>
            <person name="Wang E.T."/>
            <person name="Chen W.X."/>
        </authorList>
    </citation>
    <scope>NUCLEOTIDE SEQUENCE [LARGE SCALE GENOMIC DNA]</scope>
    <source>
        <strain evidence="3 5">CCBAU 23252</strain>
    </source>
</reference>
<evidence type="ECO:0000313" key="2">
    <source>
        <dbReference type="EMBL" id="PDS51804.1"/>
    </source>
</evidence>
<dbReference type="GeneID" id="75221779"/>
<evidence type="ECO:0000256" key="1">
    <source>
        <dbReference type="SAM" id="MobiDB-lite"/>
    </source>
</evidence>
<evidence type="ECO:0000313" key="5">
    <source>
        <dbReference type="Proteomes" id="UP000273611"/>
    </source>
</evidence>
<organism evidence="3 5">
    <name type="scientific">Rhizobium anhuiense</name>
    <dbReference type="NCBI Taxonomy" id="1184720"/>
    <lineage>
        <taxon>Bacteria</taxon>
        <taxon>Pseudomonadati</taxon>
        <taxon>Pseudomonadota</taxon>
        <taxon>Alphaproteobacteria</taxon>
        <taxon>Hyphomicrobiales</taxon>
        <taxon>Rhizobiaceae</taxon>
        <taxon>Rhizobium/Agrobacterium group</taxon>
        <taxon>Rhizobium</taxon>
    </lineage>
</organism>
<dbReference type="AlphaFoldDB" id="A0A3S0RRH3"/>
<accession>A0A3S0RRH3</accession>
<evidence type="ECO:0000313" key="4">
    <source>
        <dbReference type="Proteomes" id="UP000219972"/>
    </source>
</evidence>
<dbReference type="Proteomes" id="UP000219972">
    <property type="component" value="Unassembled WGS sequence"/>
</dbReference>
<evidence type="ECO:0000313" key="3">
    <source>
        <dbReference type="EMBL" id="RUM00967.1"/>
    </source>
</evidence>
<keyword evidence="4" id="KW-1185">Reference proteome</keyword>
<feature type="region of interest" description="Disordered" evidence="1">
    <location>
        <begin position="34"/>
        <end position="59"/>
    </location>
</feature>
<reference evidence="2 4" key="2">
    <citation type="submission" date="2017-09" db="EMBL/GenBank/DDBJ databases">
        <title>Comparative genomics of rhizobia isolated from Phaseolus vulgaris in China.</title>
        <authorList>
            <person name="Tong W."/>
        </authorList>
    </citation>
    <scope>NUCLEOTIDE SEQUENCE [LARGE SCALE GENOMIC DNA]</scope>
    <source>
        <strain evidence="2 4">Y27</strain>
    </source>
</reference>
<dbReference type="RefSeq" id="WP_029868306.1">
    <property type="nucleotide sequence ID" value="NZ_BMFI01000006.1"/>
</dbReference>
<dbReference type="EMBL" id="NWSL01000006">
    <property type="protein sequence ID" value="PDS51804.1"/>
    <property type="molecule type" value="Genomic_DNA"/>
</dbReference>
<proteinExistence type="predicted"/>